<keyword evidence="7" id="KW-0670">Pyruvate</keyword>
<dbReference type="Pfam" id="PF00202">
    <property type="entry name" value="Aminotran_3"/>
    <property type="match status" value="1"/>
</dbReference>
<dbReference type="PANTHER" id="PTHR42684">
    <property type="entry name" value="ADENOSYLMETHIONINE-8-AMINO-7-OXONONANOATE AMINOTRANSFERASE"/>
    <property type="match status" value="1"/>
</dbReference>
<dbReference type="InterPro" id="IPR049704">
    <property type="entry name" value="Aminotrans_3_PPA_site"/>
</dbReference>
<evidence type="ECO:0000313" key="8">
    <source>
        <dbReference type="Proteomes" id="UP000199377"/>
    </source>
</evidence>
<evidence type="ECO:0000256" key="6">
    <source>
        <dbReference type="RuleBase" id="RU003560"/>
    </source>
</evidence>
<dbReference type="GO" id="GO:0004015">
    <property type="term" value="F:adenosylmethionine-8-amino-7-oxononanoate transaminase activity"/>
    <property type="evidence" value="ECO:0007669"/>
    <property type="project" value="TreeGrafter"/>
</dbReference>
<evidence type="ECO:0000313" key="7">
    <source>
        <dbReference type="EMBL" id="SFH66134.1"/>
    </source>
</evidence>
<dbReference type="EMBL" id="FOQH01000001">
    <property type="protein sequence ID" value="SFH66134.1"/>
    <property type="molecule type" value="Genomic_DNA"/>
</dbReference>
<evidence type="ECO:0000256" key="4">
    <source>
        <dbReference type="ARBA" id="ARBA00022679"/>
    </source>
</evidence>
<dbReference type="OrthoDB" id="9801834at2"/>
<dbReference type="GO" id="GO:0009448">
    <property type="term" value="P:gamma-aminobutyric acid metabolic process"/>
    <property type="evidence" value="ECO:0007669"/>
    <property type="project" value="TreeGrafter"/>
</dbReference>
<reference evidence="7 8" key="1">
    <citation type="submission" date="2016-10" db="EMBL/GenBank/DDBJ databases">
        <authorList>
            <person name="de Groot N.N."/>
        </authorList>
    </citation>
    <scope>NUCLEOTIDE SEQUENCE [LARGE SCALE GENOMIC DNA]</scope>
    <source>
        <strain evidence="7 8">CGMCC 1.11030</strain>
    </source>
</reference>
<gene>
    <name evidence="7" type="ORF">SAMN05216258_101366</name>
</gene>
<dbReference type="AlphaFoldDB" id="A0A1I3BV02"/>
<name>A0A1I3BV02_9RHOB</name>
<dbReference type="GO" id="GO:0030170">
    <property type="term" value="F:pyridoxal phosphate binding"/>
    <property type="evidence" value="ECO:0007669"/>
    <property type="project" value="InterPro"/>
</dbReference>
<dbReference type="InterPro" id="IPR005814">
    <property type="entry name" value="Aminotrans_3"/>
</dbReference>
<keyword evidence="4" id="KW-0808">Transferase</keyword>
<sequence>MLPNSNRARDLATIVHQQTELSGMRETGATLMTGGDGVYVFDEDGKRYLEGMAGMWSASLGFSEKRLAEAAYAQMQDLPYYHTFHSRGHLAAVDLAEKLLAMAPAGRPGNPLSKVLFHCSGSECNDTAIKLAWYVNNLRGRPEKKKIIGRQMGYHGCTIAAASLTGMPGMHREFDLPISDRFLHTSFPHWYRFHEEGESEEDFATRMAEDLETLILAEGPETVAAFFAEPVQGGGGALTPPRTYFEKIQAVLRKYDVLFIADEVICGFGRTGNPWGSDTYAIRPDMVSCGKALSASYQPISALMISEEIHQALLEQSARLGNFSMGFTFAAHPVACAVARRTLEIYEEDRVFEHAAEVSPAFLGALEGLMDHPLVGDVRGVGLIAGVELMADRARRVQFAPEAKVGTRVQERAMANGLLVRASGDRICFTPPLIITPSQVEEMAGLFRRTLDQTLDALTAEGLAPAA</sequence>
<keyword evidence="8" id="KW-1185">Reference proteome</keyword>
<comment type="similarity">
    <text evidence="2 6">Belongs to the class-III pyridoxal-phosphate-dependent aminotransferase family.</text>
</comment>
<dbReference type="PIRSF" id="PIRSF000521">
    <property type="entry name" value="Transaminase_4ab_Lys_Orn"/>
    <property type="match status" value="1"/>
</dbReference>
<evidence type="ECO:0000256" key="5">
    <source>
        <dbReference type="ARBA" id="ARBA00022898"/>
    </source>
</evidence>
<dbReference type="InterPro" id="IPR015424">
    <property type="entry name" value="PyrdxlP-dep_Trfase"/>
</dbReference>
<organism evidence="7 8">
    <name type="scientific">Albimonas pacifica</name>
    <dbReference type="NCBI Taxonomy" id="1114924"/>
    <lineage>
        <taxon>Bacteria</taxon>
        <taxon>Pseudomonadati</taxon>
        <taxon>Pseudomonadota</taxon>
        <taxon>Alphaproteobacteria</taxon>
        <taxon>Rhodobacterales</taxon>
        <taxon>Paracoccaceae</taxon>
        <taxon>Albimonas</taxon>
    </lineage>
</organism>
<dbReference type="GO" id="GO:0009102">
    <property type="term" value="P:biotin biosynthetic process"/>
    <property type="evidence" value="ECO:0007669"/>
    <property type="project" value="TreeGrafter"/>
</dbReference>
<keyword evidence="5 6" id="KW-0663">Pyridoxal phosphate</keyword>
<dbReference type="PROSITE" id="PS00600">
    <property type="entry name" value="AA_TRANSFER_CLASS_3"/>
    <property type="match status" value="1"/>
</dbReference>
<dbReference type="PANTHER" id="PTHR42684:SF3">
    <property type="entry name" value="ADENOSYLMETHIONINE-8-AMINO-7-OXONONANOATE AMINOTRANSFERASE"/>
    <property type="match status" value="1"/>
</dbReference>
<dbReference type="STRING" id="1114924.SAMN05216258_101366"/>
<proteinExistence type="inferred from homology"/>
<dbReference type="Proteomes" id="UP000199377">
    <property type="component" value="Unassembled WGS sequence"/>
</dbReference>
<evidence type="ECO:0000256" key="1">
    <source>
        <dbReference type="ARBA" id="ARBA00001933"/>
    </source>
</evidence>
<dbReference type="NCBIfam" id="NF004767">
    <property type="entry name" value="PRK06105.1"/>
    <property type="match status" value="1"/>
</dbReference>
<dbReference type="InterPro" id="IPR015421">
    <property type="entry name" value="PyrdxlP-dep_Trfase_major"/>
</dbReference>
<dbReference type="FunFam" id="3.40.640.10:FF:000014">
    <property type="entry name" value="Adenosylmethionine-8-amino-7-oxononanoate aminotransferase, probable"/>
    <property type="match status" value="1"/>
</dbReference>
<evidence type="ECO:0000256" key="2">
    <source>
        <dbReference type="ARBA" id="ARBA00008954"/>
    </source>
</evidence>
<dbReference type="CDD" id="cd00610">
    <property type="entry name" value="OAT_like"/>
    <property type="match status" value="1"/>
</dbReference>
<dbReference type="RefSeq" id="WP_092857226.1">
    <property type="nucleotide sequence ID" value="NZ_FOQH01000001.1"/>
</dbReference>
<evidence type="ECO:0000256" key="3">
    <source>
        <dbReference type="ARBA" id="ARBA00022576"/>
    </source>
</evidence>
<dbReference type="Gene3D" id="3.90.1150.10">
    <property type="entry name" value="Aspartate Aminotransferase, domain 1"/>
    <property type="match status" value="1"/>
</dbReference>
<dbReference type="SUPFAM" id="SSF53383">
    <property type="entry name" value="PLP-dependent transferases"/>
    <property type="match status" value="1"/>
</dbReference>
<accession>A0A1I3BV02</accession>
<protein>
    <submittedName>
        <fullName evidence="7">4-aminobutyrate---pyruvate transaminase</fullName>
    </submittedName>
</protein>
<keyword evidence="3" id="KW-0032">Aminotransferase</keyword>
<dbReference type="InterPro" id="IPR015422">
    <property type="entry name" value="PyrdxlP-dep_Trfase_small"/>
</dbReference>
<dbReference type="Gene3D" id="3.40.640.10">
    <property type="entry name" value="Type I PLP-dependent aspartate aminotransferase-like (Major domain)"/>
    <property type="match status" value="1"/>
</dbReference>
<comment type="cofactor">
    <cofactor evidence="1">
        <name>pyridoxal 5'-phosphate</name>
        <dbReference type="ChEBI" id="CHEBI:597326"/>
    </cofactor>
</comment>